<name>A0A143YSN5_9LACT</name>
<dbReference type="EMBL" id="FJNB01000009">
    <property type="protein sequence ID" value="CZQ96449.1"/>
    <property type="molecule type" value="Genomic_DNA"/>
</dbReference>
<evidence type="ECO:0000313" key="5">
    <source>
        <dbReference type="Proteomes" id="UP000199280"/>
    </source>
</evidence>
<feature type="transmembrane region" description="Helical" evidence="1">
    <location>
        <begin position="36"/>
        <end position="60"/>
    </location>
</feature>
<dbReference type="Proteomes" id="UP000199280">
    <property type="component" value="Unassembled WGS sequence"/>
</dbReference>
<feature type="transmembrane region" description="Helical" evidence="1">
    <location>
        <begin position="108"/>
        <end position="127"/>
    </location>
</feature>
<protein>
    <submittedName>
        <fullName evidence="2">Uncharacterized protein</fullName>
    </submittedName>
</protein>
<feature type="transmembrane region" description="Helical" evidence="1">
    <location>
        <begin position="81"/>
        <end position="102"/>
    </location>
</feature>
<dbReference type="OrthoDB" id="2065496at2"/>
<organism evidence="2 4">
    <name type="scientific">Trichococcus ilyis</name>
    <dbReference type="NCBI Taxonomy" id="640938"/>
    <lineage>
        <taxon>Bacteria</taxon>
        <taxon>Bacillati</taxon>
        <taxon>Bacillota</taxon>
        <taxon>Bacilli</taxon>
        <taxon>Lactobacillales</taxon>
        <taxon>Carnobacteriaceae</taxon>
        <taxon>Trichococcus</taxon>
    </lineage>
</organism>
<proteinExistence type="predicted"/>
<reference evidence="2 4" key="1">
    <citation type="submission" date="2016-02" db="EMBL/GenBank/DDBJ databases">
        <authorList>
            <person name="Wen L."/>
            <person name="He K."/>
            <person name="Yang H."/>
        </authorList>
    </citation>
    <scope>NUCLEOTIDE SEQUENCE [LARGE SCALE GENOMIC DNA]</scope>
    <source>
        <strain evidence="2">Trichococcus_R210</strain>
    </source>
</reference>
<evidence type="ECO:0000313" key="3">
    <source>
        <dbReference type="EMBL" id="SEJ51703.1"/>
    </source>
</evidence>
<keyword evidence="1" id="KW-0472">Membrane</keyword>
<dbReference type="EMBL" id="FNYT01000016">
    <property type="protein sequence ID" value="SEJ51703.1"/>
    <property type="molecule type" value="Genomic_DNA"/>
</dbReference>
<feature type="transmembrane region" description="Helical" evidence="1">
    <location>
        <begin position="148"/>
        <end position="168"/>
    </location>
</feature>
<evidence type="ECO:0000256" key="1">
    <source>
        <dbReference type="SAM" id="Phobius"/>
    </source>
</evidence>
<dbReference type="AlphaFoldDB" id="A0A143YSN5"/>
<keyword evidence="5" id="KW-1185">Reference proteome</keyword>
<sequence length="204" mass="22069">MSANQVSKGHPPEKNRQFVYAHLSLAKDVLLVVAKAVWSLIYVSVFMLANVLYSAGMGLARLIAIRMHNQEPAAQSKSYRLIGTIIAVASGCYILYSVRLFFGGTTGTYPLHIAVLIALYTFILFGIHVRGAVRLRNSPSLEAKALRAISLSSTLLCFSLTQTALMSAANESNIAFASALSGVFYGALACLLGLRIIKDSFTYN</sequence>
<evidence type="ECO:0000313" key="4">
    <source>
        <dbReference type="Proteomes" id="UP000076878"/>
    </source>
</evidence>
<accession>A0A143YSN5</accession>
<dbReference type="RefSeq" id="WP_068622804.1">
    <property type="nucleotide sequence ID" value="NZ_FJNB01000009.1"/>
</dbReference>
<keyword evidence="1" id="KW-0812">Transmembrane</keyword>
<reference evidence="3 5" key="2">
    <citation type="submission" date="2016-10" db="EMBL/GenBank/DDBJ databases">
        <authorList>
            <person name="Varghese N."/>
            <person name="Submissions S."/>
        </authorList>
    </citation>
    <scope>NUCLEOTIDE SEQUENCE [LARGE SCALE GENOMIC DNA]</scope>
    <source>
        <strain evidence="3 5">DSM 22150</strain>
    </source>
</reference>
<evidence type="ECO:0000313" key="2">
    <source>
        <dbReference type="EMBL" id="CZQ96449.1"/>
    </source>
</evidence>
<gene>
    <name evidence="3" type="ORF">SAMN05216375_1164</name>
    <name evidence="2" type="ORF">TR210_1388</name>
</gene>
<dbReference type="STRING" id="640938.TR210_1388"/>
<dbReference type="Proteomes" id="UP000076878">
    <property type="component" value="Unassembled WGS sequence"/>
</dbReference>
<feature type="transmembrane region" description="Helical" evidence="1">
    <location>
        <begin position="174"/>
        <end position="194"/>
    </location>
</feature>
<keyword evidence="1" id="KW-1133">Transmembrane helix</keyword>